<dbReference type="HOGENOM" id="CLU_070040_0_0_11"/>
<evidence type="ECO:0000313" key="2">
    <source>
        <dbReference type="Proteomes" id="UP000003653"/>
    </source>
</evidence>
<evidence type="ECO:0000313" key="1">
    <source>
        <dbReference type="EMBL" id="EFG78472.1"/>
    </source>
</evidence>
<dbReference type="PANTHER" id="PTHR43019">
    <property type="entry name" value="SERINE ENDOPROTEASE DEGS"/>
    <property type="match status" value="1"/>
</dbReference>
<dbReference type="PANTHER" id="PTHR43019:SF62">
    <property type="entry name" value="SERINE ENDOPROTEASE DEGS"/>
    <property type="match status" value="1"/>
</dbReference>
<reference evidence="1 2" key="1">
    <citation type="submission" date="2010-04" db="EMBL/GenBank/DDBJ databases">
        <authorList>
            <person name="Muzny D."/>
            <person name="Qin X."/>
            <person name="Deng J."/>
            <person name="Jiang H."/>
            <person name="Liu Y."/>
            <person name="Qu J."/>
            <person name="Song X.-Z."/>
            <person name="Zhang L."/>
            <person name="Thornton R."/>
            <person name="Coyle M."/>
            <person name="Francisco L."/>
            <person name="Jackson L."/>
            <person name="Javaid M."/>
            <person name="Korchina V."/>
            <person name="Kovar C."/>
            <person name="Mata R."/>
            <person name="Mathew T."/>
            <person name="Ngo R."/>
            <person name="Nguyen L."/>
            <person name="Nguyen N."/>
            <person name="Okwuonu G."/>
            <person name="Ongeri F."/>
            <person name="Pham C."/>
            <person name="Simmons D."/>
            <person name="Wilczek-Boney K."/>
            <person name="Hale W."/>
            <person name="Jakkamsetti A."/>
            <person name="Pham P."/>
            <person name="Ruth R."/>
            <person name="San Lucas F."/>
            <person name="Warren J."/>
            <person name="Zhang J."/>
            <person name="Zhao Z."/>
            <person name="Zhou C."/>
            <person name="Zhu D."/>
            <person name="Lee S."/>
            <person name="Bess C."/>
            <person name="Blankenburg K."/>
            <person name="Forbes L."/>
            <person name="Fu Q."/>
            <person name="Gubbala S."/>
            <person name="Hirani K."/>
            <person name="Jayaseelan J.C."/>
            <person name="Lara F."/>
            <person name="Munidasa M."/>
            <person name="Palculict T."/>
            <person name="Patil S."/>
            <person name="Pu L.-L."/>
            <person name="Saada N."/>
            <person name="Tang L."/>
            <person name="Weissenberger G."/>
            <person name="Zhu Y."/>
            <person name="Hemphill L."/>
            <person name="Shang Y."/>
            <person name="Youmans B."/>
            <person name="Ayvaz T."/>
            <person name="Ross M."/>
            <person name="Santibanez J."/>
            <person name="Aqrawi P."/>
            <person name="Gross S."/>
            <person name="Joshi V."/>
            <person name="Fowler G."/>
            <person name="Nazareth L."/>
            <person name="Reid J."/>
            <person name="Worley K."/>
            <person name="Petrosino J."/>
            <person name="Highlander S."/>
            <person name="Gibbs R."/>
        </authorList>
    </citation>
    <scope>NUCLEOTIDE SEQUENCE [LARGE SCALE GENOMIC DNA]</scope>
    <source>
        <strain evidence="1 2">ATCC BAA-614</strain>
    </source>
</reference>
<dbReference type="Gene3D" id="2.40.10.10">
    <property type="entry name" value="Trypsin-like serine proteases"/>
    <property type="match status" value="2"/>
</dbReference>
<dbReference type="RefSeq" id="WP_007170651.1">
    <property type="nucleotide sequence ID" value="NZ_GG770556.1"/>
</dbReference>
<proteinExistence type="predicted"/>
<dbReference type="eggNOG" id="COG0265">
    <property type="taxonomic scope" value="Bacteria"/>
</dbReference>
<gene>
    <name evidence="1" type="ORF">HMPREF0591_1630</name>
</gene>
<keyword evidence="2" id="KW-1185">Reference proteome</keyword>
<accession>D5P636</accession>
<protein>
    <submittedName>
        <fullName evidence="1">Trypsin</fullName>
    </submittedName>
</protein>
<name>D5P636_9MYCO</name>
<dbReference type="Proteomes" id="UP000003653">
    <property type="component" value="Unassembled WGS sequence"/>
</dbReference>
<dbReference type="EMBL" id="ADNV01000118">
    <property type="protein sequence ID" value="EFG78472.1"/>
    <property type="molecule type" value="Genomic_DNA"/>
</dbReference>
<sequence>MATIPGPRAPVPIDYLVDIATEAARFFSRDRETHAALLLEVAKADPPGSLLPFTMNDFFLYLQQRGFPNAQSQGVLIERLLNRMVDARMITDHGQQPGFDIFGHRLFTDDAQLRTQSQSEGYLWLAEPLGAGLIKPAYGSVTVPIAGLSKATGDERIGSGLVLDEFHVLTNAHVVNDMTLKDEIEHSRIMPPAGPAPVREGSGVPIVSFCAHSRVDVAVITVHPAEGQPGLPVLGGVAFRPPQWPDETYVFGYPPIARTSAPHMVCERGEVVNGSISDYSTDDEFFVYSATTRPGNSGGPIVAQDGRVIGLVAHDVLAEGSSADSFYRGIPGHVIVDALTAMGFGDLVTLEDWS</sequence>
<dbReference type="InterPro" id="IPR043504">
    <property type="entry name" value="Peptidase_S1_PA_chymotrypsin"/>
</dbReference>
<dbReference type="SUPFAM" id="SSF50494">
    <property type="entry name" value="Trypsin-like serine proteases"/>
    <property type="match status" value="1"/>
</dbReference>
<comment type="caution">
    <text evidence="1">The sequence shown here is derived from an EMBL/GenBank/DDBJ whole genome shotgun (WGS) entry which is preliminary data.</text>
</comment>
<dbReference type="InterPro" id="IPR009003">
    <property type="entry name" value="Peptidase_S1_PA"/>
</dbReference>
<dbReference type="Pfam" id="PF13365">
    <property type="entry name" value="Trypsin_2"/>
    <property type="match status" value="1"/>
</dbReference>
<organism evidence="1 2">
    <name type="scientific">Mycobacterium parascrofulaceum ATCC BAA-614</name>
    <dbReference type="NCBI Taxonomy" id="525368"/>
    <lineage>
        <taxon>Bacteria</taxon>
        <taxon>Bacillati</taxon>
        <taxon>Actinomycetota</taxon>
        <taxon>Actinomycetes</taxon>
        <taxon>Mycobacteriales</taxon>
        <taxon>Mycobacteriaceae</taxon>
        <taxon>Mycobacterium</taxon>
        <taxon>Mycobacterium simiae complex</taxon>
    </lineage>
</organism>
<dbReference type="AlphaFoldDB" id="D5P636"/>